<dbReference type="GO" id="GO:0005524">
    <property type="term" value="F:ATP binding"/>
    <property type="evidence" value="ECO:0007669"/>
    <property type="project" value="InterPro"/>
</dbReference>
<evidence type="ECO:0000259" key="1">
    <source>
        <dbReference type="SMART" id="SM00760"/>
    </source>
</evidence>
<sequence length="305" mass="35241">MARPLRVAIAGGLYHVTAHGNGRLWLFRNDPNRLQFLKIVGASAFKYGVIIHAFVLMTNHLHLLVETPLANLSQFMRKSLSDYGLYYNCCYRRRGSVFKSRYGSSMIQQDRYYLTVVRYLYYNPVKARLVKRPEEYRWSSLYYLLNRQLGEAVNWFKVDKVLELLGGRQGLVELMAVAGEELPCVYRAFIGDKEWADSIIAEHRSCLDEEISQGKEMRRGLFNVTSVMRLVARVYGVASNDILTGKSPAARKVCVYLLSKYTPLAADEIGEIFRMNKWAVFKTVHRLSAQQREMKVVERLKKKMS</sequence>
<dbReference type="GO" id="GO:0006270">
    <property type="term" value="P:DNA replication initiation"/>
    <property type="evidence" value="ECO:0007669"/>
    <property type="project" value="InterPro"/>
</dbReference>
<evidence type="ECO:0000313" key="3">
    <source>
        <dbReference type="EMBL" id="OGC38801.1"/>
    </source>
</evidence>
<dbReference type="GO" id="GO:0043565">
    <property type="term" value="F:sequence-specific DNA binding"/>
    <property type="evidence" value="ECO:0007669"/>
    <property type="project" value="InterPro"/>
</dbReference>
<accession>A0A1F4U1Q7</accession>
<dbReference type="SMART" id="SM00760">
    <property type="entry name" value="Bac_DnaA_C"/>
    <property type="match status" value="1"/>
</dbReference>
<dbReference type="PANTHER" id="PTHR34322">
    <property type="entry name" value="TRANSPOSASE, Y1_TNP DOMAIN-CONTAINING"/>
    <property type="match status" value="1"/>
</dbReference>
<dbReference type="Pfam" id="PF01797">
    <property type="entry name" value="Y1_Tnp"/>
    <property type="match status" value="1"/>
</dbReference>
<proteinExistence type="predicted"/>
<feature type="domain" description="Transposase IS200-like" evidence="2">
    <location>
        <begin position="9"/>
        <end position="123"/>
    </location>
</feature>
<dbReference type="EMBL" id="MEUM01000166">
    <property type="protein sequence ID" value="OGC38801.1"/>
    <property type="molecule type" value="Genomic_DNA"/>
</dbReference>
<feature type="domain" description="Chromosomal replication initiator DnaA C-terminal" evidence="1">
    <location>
        <begin position="223"/>
        <end position="287"/>
    </location>
</feature>
<protein>
    <recommendedName>
        <fullName evidence="5">Transposase IS200-like domain-containing protein</fullName>
    </recommendedName>
</protein>
<evidence type="ECO:0000259" key="2">
    <source>
        <dbReference type="SMART" id="SM01321"/>
    </source>
</evidence>
<evidence type="ECO:0000313" key="4">
    <source>
        <dbReference type="Proteomes" id="UP000177025"/>
    </source>
</evidence>
<dbReference type="InterPro" id="IPR013159">
    <property type="entry name" value="DnaA_C"/>
</dbReference>
<dbReference type="GO" id="GO:0006275">
    <property type="term" value="P:regulation of DNA replication"/>
    <property type="evidence" value="ECO:0007669"/>
    <property type="project" value="InterPro"/>
</dbReference>
<dbReference type="Gene3D" id="1.10.1750.10">
    <property type="match status" value="1"/>
</dbReference>
<dbReference type="PANTHER" id="PTHR34322:SF2">
    <property type="entry name" value="TRANSPOSASE IS200-LIKE DOMAIN-CONTAINING PROTEIN"/>
    <property type="match status" value="1"/>
</dbReference>
<dbReference type="InterPro" id="IPR010921">
    <property type="entry name" value="Trp_repressor/repl_initiator"/>
</dbReference>
<comment type="caution">
    <text evidence="3">The sequence shown here is derived from an EMBL/GenBank/DDBJ whole genome shotgun (WGS) entry which is preliminary data.</text>
</comment>
<dbReference type="InterPro" id="IPR036515">
    <property type="entry name" value="Transposase_17_sf"/>
</dbReference>
<name>A0A1F4U1Q7_UNCW3</name>
<dbReference type="AlphaFoldDB" id="A0A1F4U1Q7"/>
<dbReference type="GO" id="GO:0004803">
    <property type="term" value="F:transposase activity"/>
    <property type="evidence" value="ECO:0007669"/>
    <property type="project" value="InterPro"/>
</dbReference>
<dbReference type="SUPFAM" id="SSF48295">
    <property type="entry name" value="TrpR-like"/>
    <property type="match status" value="1"/>
</dbReference>
<organism evidence="3 4">
    <name type="scientific">candidate division WOR-3 bacterium RBG_13_43_14</name>
    <dbReference type="NCBI Taxonomy" id="1802590"/>
    <lineage>
        <taxon>Bacteria</taxon>
        <taxon>Bacteria division WOR-3</taxon>
    </lineage>
</organism>
<dbReference type="SMART" id="SM01321">
    <property type="entry name" value="Y1_Tnp"/>
    <property type="match status" value="1"/>
</dbReference>
<dbReference type="GO" id="GO:0006313">
    <property type="term" value="P:DNA transposition"/>
    <property type="evidence" value="ECO:0007669"/>
    <property type="project" value="InterPro"/>
</dbReference>
<dbReference type="SUPFAM" id="SSF143422">
    <property type="entry name" value="Transposase IS200-like"/>
    <property type="match status" value="1"/>
</dbReference>
<reference evidence="3 4" key="1">
    <citation type="journal article" date="2016" name="Nat. Commun.">
        <title>Thousands of microbial genomes shed light on interconnected biogeochemical processes in an aquifer system.</title>
        <authorList>
            <person name="Anantharaman K."/>
            <person name="Brown C.T."/>
            <person name="Hug L.A."/>
            <person name="Sharon I."/>
            <person name="Castelle C.J."/>
            <person name="Probst A.J."/>
            <person name="Thomas B.C."/>
            <person name="Singh A."/>
            <person name="Wilkins M.J."/>
            <person name="Karaoz U."/>
            <person name="Brodie E.L."/>
            <person name="Williams K.H."/>
            <person name="Hubbard S.S."/>
            <person name="Banfield J.F."/>
        </authorList>
    </citation>
    <scope>NUCLEOTIDE SEQUENCE [LARGE SCALE GENOMIC DNA]</scope>
</reference>
<dbReference type="InterPro" id="IPR002686">
    <property type="entry name" value="Transposase_17"/>
</dbReference>
<dbReference type="Gene3D" id="3.30.70.1290">
    <property type="entry name" value="Transposase IS200-like"/>
    <property type="match status" value="1"/>
</dbReference>
<gene>
    <name evidence="3" type="ORF">A2Y85_08050</name>
</gene>
<evidence type="ECO:0008006" key="5">
    <source>
        <dbReference type="Google" id="ProtNLM"/>
    </source>
</evidence>
<dbReference type="Proteomes" id="UP000177025">
    <property type="component" value="Unassembled WGS sequence"/>
</dbReference>